<name>A0A379DB16_9FIRM</name>
<protein>
    <submittedName>
        <fullName evidence="2">Transposase IS116/IS110/IS902 family</fullName>
    </submittedName>
</protein>
<dbReference type="EMBL" id="UGTH01000001">
    <property type="protein sequence ID" value="SUB74443.1"/>
    <property type="molecule type" value="Genomic_DNA"/>
</dbReference>
<proteinExistence type="predicted"/>
<accession>A0A379DB16</accession>
<gene>
    <name evidence="2" type="ORF">NCTC11088_00187</name>
</gene>
<dbReference type="Pfam" id="PF02371">
    <property type="entry name" value="Transposase_20"/>
    <property type="match status" value="1"/>
</dbReference>
<evidence type="ECO:0000313" key="3">
    <source>
        <dbReference type="Proteomes" id="UP000254777"/>
    </source>
</evidence>
<dbReference type="AlphaFoldDB" id="A0A379DB16"/>
<reference evidence="2 3" key="1">
    <citation type="submission" date="2018-06" db="EMBL/GenBank/DDBJ databases">
        <authorList>
            <consortium name="Pathogen Informatics"/>
            <person name="Doyle S."/>
        </authorList>
    </citation>
    <scope>NUCLEOTIDE SEQUENCE [LARGE SCALE GENOMIC DNA]</scope>
    <source>
        <strain evidence="2 3">NCTC11088</strain>
    </source>
</reference>
<dbReference type="InterPro" id="IPR003346">
    <property type="entry name" value="Transposase_20"/>
</dbReference>
<organism evidence="2 3">
    <name type="scientific">Peptoniphilus indolicus</name>
    <dbReference type="NCBI Taxonomy" id="33030"/>
    <lineage>
        <taxon>Bacteria</taxon>
        <taxon>Bacillati</taxon>
        <taxon>Bacillota</taxon>
        <taxon>Tissierellia</taxon>
        <taxon>Tissierellales</taxon>
        <taxon>Peptoniphilaceae</taxon>
        <taxon>Peptoniphilus</taxon>
    </lineage>
</organism>
<dbReference type="GO" id="GO:0006313">
    <property type="term" value="P:DNA transposition"/>
    <property type="evidence" value="ECO:0007669"/>
    <property type="project" value="InterPro"/>
</dbReference>
<dbReference type="Proteomes" id="UP000254777">
    <property type="component" value="Unassembled WGS sequence"/>
</dbReference>
<evidence type="ECO:0000259" key="1">
    <source>
        <dbReference type="Pfam" id="PF02371"/>
    </source>
</evidence>
<dbReference type="GO" id="GO:0003677">
    <property type="term" value="F:DNA binding"/>
    <property type="evidence" value="ECO:0007669"/>
    <property type="project" value="InterPro"/>
</dbReference>
<dbReference type="GO" id="GO:0004803">
    <property type="term" value="F:transposase activity"/>
    <property type="evidence" value="ECO:0007669"/>
    <property type="project" value="InterPro"/>
</dbReference>
<sequence>MIELAEPLEEYQEAKKISGILDKLTVQIMAEFGDLSKFRNKKCLISFVGIDASPYESGNFKATQRKISKRGMQS</sequence>
<evidence type="ECO:0000313" key="2">
    <source>
        <dbReference type="EMBL" id="SUB74443.1"/>
    </source>
</evidence>
<feature type="domain" description="Transposase IS116/IS110/IS902 C-terminal" evidence="1">
    <location>
        <begin position="15"/>
        <end position="72"/>
    </location>
</feature>
<dbReference type="RefSeq" id="WP_004822924.1">
    <property type="nucleotide sequence ID" value="NZ_UGTH01000001.1"/>
</dbReference>